<gene>
    <name evidence="2" type="ORF">RRF57_004372</name>
</gene>
<evidence type="ECO:0000256" key="1">
    <source>
        <dbReference type="SAM" id="MobiDB-lite"/>
    </source>
</evidence>
<organism evidence="2 3">
    <name type="scientific">Xylaria bambusicola</name>
    <dbReference type="NCBI Taxonomy" id="326684"/>
    <lineage>
        <taxon>Eukaryota</taxon>
        <taxon>Fungi</taxon>
        <taxon>Dikarya</taxon>
        <taxon>Ascomycota</taxon>
        <taxon>Pezizomycotina</taxon>
        <taxon>Sordariomycetes</taxon>
        <taxon>Xylariomycetidae</taxon>
        <taxon>Xylariales</taxon>
        <taxon>Xylariaceae</taxon>
        <taxon>Xylaria</taxon>
    </lineage>
</organism>
<dbReference type="AlphaFoldDB" id="A0AAN7Z4C1"/>
<protein>
    <submittedName>
        <fullName evidence="2">Uncharacterized protein</fullName>
    </submittedName>
</protein>
<feature type="region of interest" description="Disordered" evidence="1">
    <location>
        <begin position="87"/>
        <end position="108"/>
    </location>
</feature>
<evidence type="ECO:0000313" key="3">
    <source>
        <dbReference type="Proteomes" id="UP001305414"/>
    </source>
</evidence>
<evidence type="ECO:0000313" key="2">
    <source>
        <dbReference type="EMBL" id="KAK5628657.1"/>
    </source>
</evidence>
<dbReference type="Proteomes" id="UP001305414">
    <property type="component" value="Unassembled WGS sequence"/>
</dbReference>
<proteinExistence type="predicted"/>
<reference evidence="2 3" key="1">
    <citation type="submission" date="2023-10" db="EMBL/GenBank/DDBJ databases">
        <title>Draft genome sequence of Xylaria bambusicola isolate GMP-LS, the root and basal stem rot pathogen of sugarcane in Indonesia.</title>
        <authorList>
            <person name="Selvaraj P."/>
            <person name="Muralishankar V."/>
            <person name="Muruganantham S."/>
            <person name="Sp S."/>
            <person name="Haryani S."/>
            <person name="Lau K.J.X."/>
            <person name="Naqvi N.I."/>
        </authorList>
    </citation>
    <scope>NUCLEOTIDE SEQUENCE [LARGE SCALE GENOMIC DNA]</scope>
    <source>
        <strain evidence="2">GMP-LS</strain>
    </source>
</reference>
<comment type="caution">
    <text evidence="2">The sequence shown here is derived from an EMBL/GenBank/DDBJ whole genome shotgun (WGS) entry which is preliminary data.</text>
</comment>
<dbReference type="EMBL" id="JAWHQM010000009">
    <property type="protein sequence ID" value="KAK5628657.1"/>
    <property type="molecule type" value="Genomic_DNA"/>
</dbReference>
<accession>A0AAN7Z4C1</accession>
<keyword evidence="3" id="KW-1185">Reference proteome</keyword>
<name>A0AAN7Z4C1_9PEZI</name>
<sequence>MEYRKCYPRVQELHDQVAPLVETYTLHSCSRVLAIVDAFTEEVVSAPQPLSPEMEELGTICRTYKLLYQGFIRDLLKQDAKKEHEVYERAVSDKRKRSHDSAEKRQGRFFEVDKGEHIEAALQALRLEAFLKEEEASESEKHVHFTN</sequence>